<dbReference type="PROSITE" id="PS01228">
    <property type="entry name" value="COF_1"/>
    <property type="match status" value="1"/>
</dbReference>
<dbReference type="PANTHER" id="PTHR10000">
    <property type="entry name" value="PHOSPHOSERINE PHOSPHATASE"/>
    <property type="match status" value="1"/>
</dbReference>
<dbReference type="SFLD" id="SFLDG01144">
    <property type="entry name" value="C2.B.4:_PGP_Like"/>
    <property type="match status" value="1"/>
</dbReference>
<dbReference type="PROSITE" id="PS01229">
    <property type="entry name" value="COF_2"/>
    <property type="match status" value="1"/>
</dbReference>
<dbReference type="GO" id="GO:0016787">
    <property type="term" value="F:hydrolase activity"/>
    <property type="evidence" value="ECO:0007669"/>
    <property type="project" value="UniProtKB-KW"/>
</dbReference>
<dbReference type="Proteomes" id="UP000295735">
    <property type="component" value="Unassembled WGS sequence"/>
</dbReference>
<dbReference type="InterPro" id="IPR036412">
    <property type="entry name" value="HAD-like_sf"/>
</dbReference>
<dbReference type="SUPFAM" id="SSF56784">
    <property type="entry name" value="HAD-like"/>
    <property type="match status" value="1"/>
</dbReference>
<dbReference type="InterPro" id="IPR000150">
    <property type="entry name" value="Cof"/>
</dbReference>
<dbReference type="EMBL" id="SCWC02000001">
    <property type="protein sequence ID" value="KAA1042660.1"/>
    <property type="molecule type" value="Genomic_DNA"/>
</dbReference>
<gene>
    <name evidence="1" type="ORF">ERX35_001915</name>
</gene>
<dbReference type="Pfam" id="PF08282">
    <property type="entry name" value="Hydrolase_3"/>
    <property type="match status" value="1"/>
</dbReference>
<dbReference type="RefSeq" id="WP_149458211.1">
    <property type="nucleotide sequence ID" value="NZ_SCWC02000001.1"/>
</dbReference>
<dbReference type="CDD" id="cd07517">
    <property type="entry name" value="HAD_HPP"/>
    <property type="match status" value="1"/>
</dbReference>
<dbReference type="NCBIfam" id="TIGR00099">
    <property type="entry name" value="Cof-subfamily"/>
    <property type="match status" value="1"/>
</dbReference>
<protein>
    <submittedName>
        <fullName evidence="1">Cof-type HAD-IIB family hydrolase</fullName>
    </submittedName>
</protein>
<dbReference type="NCBIfam" id="TIGR01484">
    <property type="entry name" value="HAD-SF-IIB"/>
    <property type="match status" value="1"/>
</dbReference>
<organism evidence="1 2">
    <name type="scientific">Macrococcus equipercicus</name>
    <dbReference type="NCBI Taxonomy" id="69967"/>
    <lineage>
        <taxon>Bacteria</taxon>
        <taxon>Bacillati</taxon>
        <taxon>Bacillota</taxon>
        <taxon>Bacilli</taxon>
        <taxon>Bacillales</taxon>
        <taxon>Staphylococcaceae</taxon>
        <taxon>Macrococcus</taxon>
    </lineage>
</organism>
<sequence length="257" mass="29269">MTRKLIFFDVDGTIYNSRTEIPEATHQAIRQLKANGHILAIASGRAPFTLEKVCRDTEIHNFVSFNGQYVVYNNEVIHENPLDIEALRQLEEQAAEREHPMVYFTHNDMVSNVNHHEHIEKSLSSIKINHPRFEAEYFERHPIYQALIFHQASDDVLYDNQYDALKFYRWHEVSRDVVPSSGSKAEGIKKFAEKLGIAQQDCIAVGDGNNDFEMIAWAGIGIAMGNAVDGLKASADYITAHVDDDGLYKAFKQLQMI</sequence>
<keyword evidence="2" id="KW-1185">Reference proteome</keyword>
<dbReference type="InterPro" id="IPR006379">
    <property type="entry name" value="HAD-SF_hydro_IIB"/>
</dbReference>
<name>A0ABQ6RBU5_9STAP</name>
<dbReference type="SFLD" id="SFLDG01140">
    <property type="entry name" value="C2.B:_Phosphomannomutase_and_P"/>
    <property type="match status" value="1"/>
</dbReference>
<dbReference type="Gene3D" id="3.30.1240.10">
    <property type="match status" value="1"/>
</dbReference>
<proteinExistence type="predicted"/>
<reference evidence="1 2" key="1">
    <citation type="submission" date="2019-09" db="EMBL/GenBank/DDBJ databases">
        <authorList>
            <person name="Mazhar S."/>
            <person name="Altermann E."/>
            <person name="Hill C."/>
            <person name="Mcauliffe O."/>
        </authorList>
    </citation>
    <scope>NUCLEOTIDE SEQUENCE [LARGE SCALE GENOMIC DNA]</scope>
    <source>
        <strain evidence="1 2">ATCC 51831</strain>
    </source>
</reference>
<accession>A0ABQ6RBU5</accession>
<dbReference type="InterPro" id="IPR023214">
    <property type="entry name" value="HAD_sf"/>
</dbReference>
<evidence type="ECO:0000313" key="2">
    <source>
        <dbReference type="Proteomes" id="UP000295735"/>
    </source>
</evidence>
<keyword evidence="1" id="KW-0378">Hydrolase</keyword>
<dbReference type="PANTHER" id="PTHR10000:SF25">
    <property type="entry name" value="PHOSPHATASE YKRA-RELATED"/>
    <property type="match status" value="1"/>
</dbReference>
<dbReference type="SFLD" id="SFLDS00003">
    <property type="entry name" value="Haloacid_Dehalogenase"/>
    <property type="match status" value="1"/>
</dbReference>
<dbReference type="Gene3D" id="3.40.50.1000">
    <property type="entry name" value="HAD superfamily/HAD-like"/>
    <property type="match status" value="1"/>
</dbReference>
<comment type="caution">
    <text evidence="1">The sequence shown here is derived from an EMBL/GenBank/DDBJ whole genome shotgun (WGS) entry which is preliminary data.</text>
</comment>
<evidence type="ECO:0000313" key="1">
    <source>
        <dbReference type="EMBL" id="KAA1042660.1"/>
    </source>
</evidence>